<evidence type="ECO:0000313" key="7">
    <source>
        <dbReference type="EMBL" id="KAH9288194.1"/>
    </source>
</evidence>
<evidence type="ECO:0000259" key="6">
    <source>
        <dbReference type="Pfam" id="PF05687"/>
    </source>
</evidence>
<dbReference type="Pfam" id="PF05687">
    <property type="entry name" value="BES1_N"/>
    <property type="match status" value="1"/>
</dbReference>
<dbReference type="OMA" id="NCSIPGI"/>
<keyword evidence="8" id="KW-1185">Reference proteome</keyword>
<protein>
    <recommendedName>
        <fullName evidence="6">BES1/BZR1 plant transcription factor N-terminal domain-containing protein</fullName>
    </recommendedName>
</protein>
<evidence type="ECO:0000256" key="2">
    <source>
        <dbReference type="ARBA" id="ARBA00023015"/>
    </source>
</evidence>
<dbReference type="InterPro" id="IPR008540">
    <property type="entry name" value="BES1_N"/>
</dbReference>
<dbReference type="GO" id="GO:0009742">
    <property type="term" value="P:brassinosteroid mediated signaling pathway"/>
    <property type="evidence" value="ECO:0007669"/>
    <property type="project" value="InterPro"/>
</dbReference>
<gene>
    <name evidence="7" type="ORF">KI387_032311</name>
</gene>
<dbReference type="PANTHER" id="PTHR31506:SF4">
    <property type="entry name" value="BES1_BZR1 PLANT TRANSCRIPTION FACTOR N-TERMINAL DOMAIN-CONTAINING PROTEIN"/>
    <property type="match status" value="1"/>
</dbReference>
<dbReference type="GO" id="GO:0003700">
    <property type="term" value="F:DNA-binding transcription factor activity"/>
    <property type="evidence" value="ECO:0007669"/>
    <property type="project" value="InterPro"/>
</dbReference>
<evidence type="ECO:0000256" key="3">
    <source>
        <dbReference type="ARBA" id="ARBA00023125"/>
    </source>
</evidence>
<reference evidence="7 8" key="1">
    <citation type="journal article" date="2021" name="Nat. Plants">
        <title>The Taxus genome provides insights into paclitaxel biosynthesis.</title>
        <authorList>
            <person name="Xiong X."/>
            <person name="Gou J."/>
            <person name="Liao Q."/>
            <person name="Li Y."/>
            <person name="Zhou Q."/>
            <person name="Bi G."/>
            <person name="Li C."/>
            <person name="Du R."/>
            <person name="Wang X."/>
            <person name="Sun T."/>
            <person name="Guo L."/>
            <person name="Liang H."/>
            <person name="Lu P."/>
            <person name="Wu Y."/>
            <person name="Zhang Z."/>
            <person name="Ro D.K."/>
            <person name="Shang Y."/>
            <person name="Huang S."/>
            <person name="Yan J."/>
        </authorList>
    </citation>
    <scope>NUCLEOTIDE SEQUENCE [LARGE SCALE GENOMIC DNA]</scope>
    <source>
        <strain evidence="7">Ta-2019</strain>
    </source>
</reference>
<sequence length="344" mass="37164">MKESNSQEAQSQLVGQNHQLKPRSSAIEKEKTKLRERHRRSITTKIFNGLRKYGGYNLPPRADINDVLRALAGEAGWIVETDGTTYRAQGMPQASGNHSISPMRQNTVVKTSLTPTSSFGGVSMGGFNCSIPGIITDNIDMRGGDCSTTASPRHMGIQQLSNNSSLSLLPSSALSSPFASPASSEGAQGQLATNFIPGMSSGYIPLGGRERDVSLMKDDVTTAYFSADTLEARGYLPMGGRDRDLSLMKDDVTTAYFSADTLEAREFINSRDALESRELLTNRTNIIPSSNLLNYANLSGVRYGMRGVLPSVMMLSPQHPFLQEARASNQNTPIGSPQRHGGIG</sequence>
<keyword evidence="3" id="KW-0238">DNA-binding</keyword>
<dbReference type="Proteomes" id="UP000824469">
    <property type="component" value="Unassembled WGS sequence"/>
</dbReference>
<evidence type="ECO:0000256" key="1">
    <source>
        <dbReference type="ARBA" id="ARBA00005909"/>
    </source>
</evidence>
<evidence type="ECO:0000256" key="5">
    <source>
        <dbReference type="SAM" id="MobiDB-lite"/>
    </source>
</evidence>
<evidence type="ECO:0000313" key="8">
    <source>
        <dbReference type="Proteomes" id="UP000824469"/>
    </source>
</evidence>
<dbReference type="AlphaFoldDB" id="A0AA38BZG1"/>
<proteinExistence type="inferred from homology"/>
<comment type="similarity">
    <text evidence="1">Belongs to the BZR/LAT61 family.</text>
</comment>
<dbReference type="GO" id="GO:0003677">
    <property type="term" value="F:DNA binding"/>
    <property type="evidence" value="ECO:0007669"/>
    <property type="project" value="UniProtKB-KW"/>
</dbReference>
<evidence type="ECO:0000256" key="4">
    <source>
        <dbReference type="ARBA" id="ARBA00023163"/>
    </source>
</evidence>
<organism evidence="7 8">
    <name type="scientific">Taxus chinensis</name>
    <name type="common">Chinese yew</name>
    <name type="synonym">Taxus wallichiana var. chinensis</name>
    <dbReference type="NCBI Taxonomy" id="29808"/>
    <lineage>
        <taxon>Eukaryota</taxon>
        <taxon>Viridiplantae</taxon>
        <taxon>Streptophyta</taxon>
        <taxon>Embryophyta</taxon>
        <taxon>Tracheophyta</taxon>
        <taxon>Spermatophyta</taxon>
        <taxon>Pinopsida</taxon>
        <taxon>Pinidae</taxon>
        <taxon>Conifers II</taxon>
        <taxon>Cupressales</taxon>
        <taxon>Taxaceae</taxon>
        <taxon>Taxus</taxon>
    </lineage>
</organism>
<feature type="compositionally biased region" description="Polar residues" evidence="5">
    <location>
        <begin position="1"/>
        <end position="19"/>
    </location>
</feature>
<comment type="caution">
    <text evidence="7">The sequence shown here is derived from an EMBL/GenBank/DDBJ whole genome shotgun (WGS) entry which is preliminary data.</text>
</comment>
<dbReference type="EMBL" id="JAHRHJ020003813">
    <property type="protein sequence ID" value="KAH9288194.1"/>
    <property type="molecule type" value="Genomic_DNA"/>
</dbReference>
<feature type="domain" description="BES1/BZR1 plant transcription factor N-terminal" evidence="6">
    <location>
        <begin position="26"/>
        <end position="112"/>
    </location>
</feature>
<feature type="region of interest" description="Disordered" evidence="5">
    <location>
        <begin position="1"/>
        <end position="36"/>
    </location>
</feature>
<name>A0AA38BZG1_TAXCH</name>
<dbReference type="InterPro" id="IPR033264">
    <property type="entry name" value="BZR"/>
</dbReference>
<keyword evidence="2" id="KW-0805">Transcription regulation</keyword>
<dbReference type="GO" id="GO:0006351">
    <property type="term" value="P:DNA-templated transcription"/>
    <property type="evidence" value="ECO:0007669"/>
    <property type="project" value="InterPro"/>
</dbReference>
<dbReference type="PANTHER" id="PTHR31506">
    <property type="entry name" value="BES1/BZR1 HOMOLOG PROTEIN 3-RELATED"/>
    <property type="match status" value="1"/>
</dbReference>
<keyword evidence="4" id="KW-0804">Transcription</keyword>
<accession>A0AA38BZG1</accession>